<reference evidence="1 2" key="1">
    <citation type="submission" date="2024-04" db="EMBL/GenBank/DDBJ databases">
        <title>Genome sequencing and metabolic network reconstruction of aminoacids and betaine degradation by Anoxynatronum sibiricum.</title>
        <authorList>
            <person name="Detkova E.N."/>
            <person name="Boltjanskaja Y.V."/>
            <person name="Mardanov A.V."/>
            <person name="Kevbrin V."/>
        </authorList>
    </citation>
    <scope>NUCLEOTIDE SEQUENCE [LARGE SCALE GENOMIC DNA]</scope>
    <source>
        <strain evidence="1 2">Z-7981</strain>
    </source>
</reference>
<protein>
    <submittedName>
        <fullName evidence="1">Spore germination protein GerW family protein</fullName>
    </submittedName>
</protein>
<evidence type="ECO:0000313" key="1">
    <source>
        <dbReference type="EMBL" id="MEN1761686.1"/>
    </source>
</evidence>
<evidence type="ECO:0000313" key="2">
    <source>
        <dbReference type="Proteomes" id="UP001407405"/>
    </source>
</evidence>
<sequence length="133" mass="13702">MSINLSENASVLFEKLEKFFTSKTVVGEPMQVGSVTLIPLLNISFGLGLGGGDGTDEKGNKGTGGGSGVGARAIPTAVLVIRDGQVEVLPINSRGGLEKLVDLVPDILEKVDFSGCCGTHKEAADEAKEASVE</sequence>
<accession>A0ABU9VX05</accession>
<proteinExistence type="predicted"/>
<name>A0ABU9VX05_9CLOT</name>
<dbReference type="PANTHER" id="PTHR39162">
    <property type="entry name" value="GLL3345 PROTEIN"/>
    <property type="match status" value="1"/>
</dbReference>
<dbReference type="RefSeq" id="WP_343186969.1">
    <property type="nucleotide sequence ID" value="NZ_JBCITM010000019.1"/>
</dbReference>
<keyword evidence="2" id="KW-1185">Reference proteome</keyword>
<dbReference type="Pfam" id="PF09579">
    <property type="entry name" value="Spore_YtfJ"/>
    <property type="match status" value="1"/>
</dbReference>
<dbReference type="Proteomes" id="UP001407405">
    <property type="component" value="Unassembled WGS sequence"/>
</dbReference>
<gene>
    <name evidence="1" type="ORF">AAIG11_14455</name>
</gene>
<dbReference type="EMBL" id="JBCITM010000019">
    <property type="protein sequence ID" value="MEN1761686.1"/>
    <property type="molecule type" value="Genomic_DNA"/>
</dbReference>
<dbReference type="PANTHER" id="PTHR39162:SF1">
    <property type="entry name" value="SPORULATION PROTEIN YTFJ"/>
    <property type="match status" value="1"/>
</dbReference>
<dbReference type="InterPro" id="IPR014229">
    <property type="entry name" value="Spore_YtfJ"/>
</dbReference>
<organism evidence="1 2">
    <name type="scientific">Anoxynatronum sibiricum</name>
    <dbReference type="NCBI Taxonomy" id="210623"/>
    <lineage>
        <taxon>Bacteria</taxon>
        <taxon>Bacillati</taxon>
        <taxon>Bacillota</taxon>
        <taxon>Clostridia</taxon>
        <taxon>Eubacteriales</taxon>
        <taxon>Clostridiaceae</taxon>
        <taxon>Anoxynatronum</taxon>
    </lineage>
</organism>
<comment type="caution">
    <text evidence="1">The sequence shown here is derived from an EMBL/GenBank/DDBJ whole genome shotgun (WGS) entry which is preliminary data.</text>
</comment>